<gene>
    <name evidence="2" type="ORF">GCM10011511_33880</name>
</gene>
<reference evidence="2" key="2">
    <citation type="submission" date="2020-09" db="EMBL/GenBank/DDBJ databases">
        <authorList>
            <person name="Sun Q."/>
            <person name="Zhou Y."/>
        </authorList>
    </citation>
    <scope>NUCLEOTIDE SEQUENCE</scope>
    <source>
        <strain evidence="2">CGMCC 1.15448</strain>
    </source>
</reference>
<dbReference type="Proteomes" id="UP000607559">
    <property type="component" value="Unassembled WGS sequence"/>
</dbReference>
<feature type="compositionally biased region" description="Basic residues" evidence="1">
    <location>
        <begin position="73"/>
        <end position="84"/>
    </location>
</feature>
<reference evidence="2" key="1">
    <citation type="journal article" date="2014" name="Int. J. Syst. Evol. Microbiol.">
        <title>Complete genome sequence of Corynebacterium casei LMG S-19264T (=DSM 44701T), isolated from a smear-ripened cheese.</title>
        <authorList>
            <consortium name="US DOE Joint Genome Institute (JGI-PGF)"/>
            <person name="Walter F."/>
            <person name="Albersmeier A."/>
            <person name="Kalinowski J."/>
            <person name="Ruckert C."/>
        </authorList>
    </citation>
    <scope>NUCLEOTIDE SEQUENCE</scope>
    <source>
        <strain evidence="2">CGMCC 1.15448</strain>
    </source>
</reference>
<evidence type="ECO:0000313" key="2">
    <source>
        <dbReference type="EMBL" id="GGB07609.1"/>
    </source>
</evidence>
<protein>
    <submittedName>
        <fullName evidence="2">Uncharacterized protein</fullName>
    </submittedName>
</protein>
<proteinExistence type="predicted"/>
<sequence length="84" mass="9420">MTQQDSVSPTTPNKKQVRKEIGEKLAGALADYKQELGEKKLATRVKEVSKLISRDLRKMNKKQKRQKDTAAKPAKKAAKATVKK</sequence>
<name>A0A8J2UER6_9BACT</name>
<dbReference type="EMBL" id="BMJC01000003">
    <property type="protein sequence ID" value="GGB07609.1"/>
    <property type="molecule type" value="Genomic_DNA"/>
</dbReference>
<feature type="region of interest" description="Disordered" evidence="1">
    <location>
        <begin position="53"/>
        <end position="84"/>
    </location>
</feature>
<evidence type="ECO:0000256" key="1">
    <source>
        <dbReference type="SAM" id="MobiDB-lite"/>
    </source>
</evidence>
<keyword evidence="3" id="KW-1185">Reference proteome</keyword>
<organism evidence="2 3">
    <name type="scientific">Puia dinghuensis</name>
    <dbReference type="NCBI Taxonomy" id="1792502"/>
    <lineage>
        <taxon>Bacteria</taxon>
        <taxon>Pseudomonadati</taxon>
        <taxon>Bacteroidota</taxon>
        <taxon>Chitinophagia</taxon>
        <taxon>Chitinophagales</taxon>
        <taxon>Chitinophagaceae</taxon>
        <taxon>Puia</taxon>
    </lineage>
</organism>
<accession>A0A8J2UER6</accession>
<comment type="caution">
    <text evidence="2">The sequence shown here is derived from an EMBL/GenBank/DDBJ whole genome shotgun (WGS) entry which is preliminary data.</text>
</comment>
<dbReference type="RefSeq" id="WP_188933742.1">
    <property type="nucleotide sequence ID" value="NZ_BMJC01000003.1"/>
</dbReference>
<dbReference type="AlphaFoldDB" id="A0A8J2UER6"/>
<evidence type="ECO:0000313" key="3">
    <source>
        <dbReference type="Proteomes" id="UP000607559"/>
    </source>
</evidence>